<dbReference type="OrthoDB" id="6412567at2759"/>
<dbReference type="InterPro" id="IPR005828">
    <property type="entry name" value="MFS_sugar_transport-like"/>
</dbReference>
<sequence>MWMKVIPVYALYHTNEVLLPLTMEEILDQIGPWHYMILYLNSVGGFPYPWRVMALQFMAPKSLDYWCARPNGSISLEDWRTLNKGVDLRCFVRDNDGSVNGSVKKCNVWEFDHSYHTRTLIEEWDAVCDQKWLVDSSQSLYMSGMLSTLIFSHISDWYGRRTALRISLVLAIVTGFAVAFTSDFWTFSILRMANSAVGVGFFTLAVECVGTSKRAMMSLSNEFGWFIGLIVFPLITFHVRNWRMLQVISTIPDILHLFCTFFVDESPKWLVSMGRFDEAKDLLSKIVRRNNLQDIDVPAIIKEARKKIENEKKNKPNRRTALDLFRGCIIARTTFACTINYMTVVLIYYELVYFTVELGSNPYLNLVFMALSEAPISITSFFVVYYLRRTPMYSVTYVATISSLIVLLFLRNSSTALRMTFASIAKLSGQVTWSVLYVHMSEIYPTHVRSTVNGVVYTASWFSAVSAPMLNALGEATYAWFPIALTITLSVISWGISFFLPETFGRRLPDTFHESEELLRSRWKKSDQEPKETELTEKTDE</sequence>
<dbReference type="RefSeq" id="XP_022671850.1">
    <property type="nucleotide sequence ID" value="XM_022816115.1"/>
</dbReference>
<evidence type="ECO:0000256" key="2">
    <source>
        <dbReference type="ARBA" id="ARBA00022692"/>
    </source>
</evidence>
<name>A0A7M7KTN8_VARDE</name>
<keyword evidence="8" id="KW-1185">Reference proteome</keyword>
<dbReference type="GO" id="GO:0016020">
    <property type="term" value="C:membrane"/>
    <property type="evidence" value="ECO:0007669"/>
    <property type="project" value="UniProtKB-SubCell"/>
</dbReference>
<keyword evidence="3 6" id="KW-1133">Transmembrane helix</keyword>
<dbReference type="SUPFAM" id="SSF103473">
    <property type="entry name" value="MFS general substrate transporter"/>
    <property type="match status" value="1"/>
</dbReference>
<dbReference type="Proteomes" id="UP000594260">
    <property type="component" value="Unplaced"/>
</dbReference>
<proteinExistence type="predicted"/>
<organism evidence="7 8">
    <name type="scientific">Varroa destructor</name>
    <name type="common">Honeybee mite</name>
    <dbReference type="NCBI Taxonomy" id="109461"/>
    <lineage>
        <taxon>Eukaryota</taxon>
        <taxon>Metazoa</taxon>
        <taxon>Ecdysozoa</taxon>
        <taxon>Arthropoda</taxon>
        <taxon>Chelicerata</taxon>
        <taxon>Arachnida</taxon>
        <taxon>Acari</taxon>
        <taxon>Parasitiformes</taxon>
        <taxon>Mesostigmata</taxon>
        <taxon>Gamasina</taxon>
        <taxon>Dermanyssoidea</taxon>
        <taxon>Varroidae</taxon>
        <taxon>Varroa</taxon>
    </lineage>
</organism>
<dbReference type="KEGG" id="vde:111254843"/>
<dbReference type="InterPro" id="IPR036259">
    <property type="entry name" value="MFS_trans_sf"/>
</dbReference>
<evidence type="ECO:0000313" key="8">
    <source>
        <dbReference type="Proteomes" id="UP000594260"/>
    </source>
</evidence>
<protein>
    <submittedName>
        <fullName evidence="7">Uncharacterized protein</fullName>
    </submittedName>
</protein>
<feature type="transmembrane region" description="Helical" evidence="6">
    <location>
        <begin position="363"/>
        <end position="387"/>
    </location>
</feature>
<evidence type="ECO:0000256" key="1">
    <source>
        <dbReference type="ARBA" id="ARBA00004141"/>
    </source>
</evidence>
<evidence type="ECO:0000256" key="6">
    <source>
        <dbReference type="SAM" id="Phobius"/>
    </source>
</evidence>
<dbReference type="InParanoid" id="A0A7M7KTN8"/>
<reference evidence="7" key="1">
    <citation type="submission" date="2021-01" db="UniProtKB">
        <authorList>
            <consortium name="EnsemblMetazoa"/>
        </authorList>
    </citation>
    <scope>IDENTIFICATION</scope>
</reference>
<dbReference type="GO" id="GO:0022857">
    <property type="term" value="F:transmembrane transporter activity"/>
    <property type="evidence" value="ECO:0007669"/>
    <property type="project" value="InterPro"/>
</dbReference>
<feature type="transmembrane region" description="Helical" evidence="6">
    <location>
        <begin position="394"/>
        <end position="410"/>
    </location>
</feature>
<dbReference type="GeneID" id="111254843"/>
<evidence type="ECO:0000256" key="5">
    <source>
        <dbReference type="SAM" id="MobiDB-lite"/>
    </source>
</evidence>
<dbReference type="EnsemblMetazoa" id="XM_022816115">
    <property type="protein sequence ID" value="XP_022671850"/>
    <property type="gene ID" value="LOC111254843"/>
</dbReference>
<accession>A0A7M7KTN8</accession>
<evidence type="ECO:0000256" key="3">
    <source>
        <dbReference type="ARBA" id="ARBA00022989"/>
    </source>
</evidence>
<feature type="transmembrane region" description="Helical" evidence="6">
    <location>
        <begin position="223"/>
        <end position="239"/>
    </location>
</feature>
<dbReference type="Gene3D" id="1.20.1250.20">
    <property type="entry name" value="MFS general substrate transporter like domains"/>
    <property type="match status" value="1"/>
</dbReference>
<evidence type="ECO:0000256" key="4">
    <source>
        <dbReference type="ARBA" id="ARBA00023136"/>
    </source>
</evidence>
<feature type="transmembrane region" description="Helical" evidence="6">
    <location>
        <begin position="329"/>
        <end position="351"/>
    </location>
</feature>
<feature type="region of interest" description="Disordered" evidence="5">
    <location>
        <begin position="518"/>
        <end position="541"/>
    </location>
</feature>
<dbReference type="AlphaFoldDB" id="A0A7M7KTN8"/>
<keyword evidence="4 6" id="KW-0472">Membrane</keyword>
<dbReference type="PANTHER" id="PTHR24064">
    <property type="entry name" value="SOLUTE CARRIER FAMILY 22 MEMBER"/>
    <property type="match status" value="1"/>
</dbReference>
<keyword evidence="2 6" id="KW-0812">Transmembrane</keyword>
<comment type="subcellular location">
    <subcellularLocation>
        <location evidence="1">Membrane</location>
        <topology evidence="1">Multi-pass membrane protein</topology>
    </subcellularLocation>
</comment>
<feature type="transmembrane region" description="Helical" evidence="6">
    <location>
        <begin position="166"/>
        <end position="187"/>
    </location>
</feature>
<feature type="transmembrane region" description="Helical" evidence="6">
    <location>
        <begin position="479"/>
        <end position="500"/>
    </location>
</feature>
<dbReference type="Pfam" id="PF00083">
    <property type="entry name" value="Sugar_tr"/>
    <property type="match status" value="1"/>
</dbReference>
<evidence type="ECO:0000313" key="7">
    <source>
        <dbReference type="EnsemblMetazoa" id="XP_022671850"/>
    </source>
</evidence>